<dbReference type="AlphaFoldDB" id="A0A843VVL7"/>
<comment type="caution">
    <text evidence="1">The sequence shown here is derived from an EMBL/GenBank/DDBJ whole genome shotgun (WGS) entry which is preliminary data.</text>
</comment>
<reference evidence="1" key="1">
    <citation type="submission" date="2017-07" db="EMBL/GenBank/DDBJ databases">
        <title>Taro Niue Genome Assembly and Annotation.</title>
        <authorList>
            <person name="Atibalentja N."/>
            <person name="Keating K."/>
            <person name="Fields C.J."/>
        </authorList>
    </citation>
    <scope>NUCLEOTIDE SEQUENCE</scope>
    <source>
        <strain evidence="1">Niue_2</strain>
        <tissue evidence="1">Leaf</tissue>
    </source>
</reference>
<organism evidence="1 2">
    <name type="scientific">Colocasia esculenta</name>
    <name type="common">Wild taro</name>
    <name type="synonym">Arum esculentum</name>
    <dbReference type="NCBI Taxonomy" id="4460"/>
    <lineage>
        <taxon>Eukaryota</taxon>
        <taxon>Viridiplantae</taxon>
        <taxon>Streptophyta</taxon>
        <taxon>Embryophyta</taxon>
        <taxon>Tracheophyta</taxon>
        <taxon>Spermatophyta</taxon>
        <taxon>Magnoliopsida</taxon>
        <taxon>Liliopsida</taxon>
        <taxon>Araceae</taxon>
        <taxon>Aroideae</taxon>
        <taxon>Colocasieae</taxon>
        <taxon>Colocasia</taxon>
    </lineage>
</organism>
<dbReference type="EMBL" id="NMUH01001988">
    <property type="protein sequence ID" value="MQL97004.1"/>
    <property type="molecule type" value="Genomic_DNA"/>
</dbReference>
<keyword evidence="2" id="KW-1185">Reference proteome</keyword>
<proteinExistence type="predicted"/>
<name>A0A843VVL7_COLES</name>
<gene>
    <name evidence="1" type="ORF">Taro_029689</name>
</gene>
<protein>
    <submittedName>
        <fullName evidence="1">Uncharacterized protein</fullName>
    </submittedName>
</protein>
<dbReference type="Proteomes" id="UP000652761">
    <property type="component" value="Unassembled WGS sequence"/>
</dbReference>
<evidence type="ECO:0000313" key="2">
    <source>
        <dbReference type="Proteomes" id="UP000652761"/>
    </source>
</evidence>
<feature type="non-terminal residue" evidence="1">
    <location>
        <position position="1"/>
    </location>
</feature>
<evidence type="ECO:0000313" key="1">
    <source>
        <dbReference type="EMBL" id="MQL97004.1"/>
    </source>
</evidence>
<sequence length="128" mass="13919">TQASVGPKTSLISKLRRLAAIHCKWTQDIGCASDYVVYTNLSQVVSTQSTCVLTRSACVLTQSASRVDTLNGQIDTSPRFQKTQLPDWDSVSTLPVSVSTLDPVPRIPVLRKWNSVSTHSLVVSTQST</sequence>
<accession>A0A843VVL7</accession>